<dbReference type="EMBL" id="NCKU01001316">
    <property type="protein sequence ID" value="RWS12455.1"/>
    <property type="molecule type" value="Genomic_DNA"/>
</dbReference>
<evidence type="ECO:0000256" key="4">
    <source>
        <dbReference type="ARBA" id="ARBA00022538"/>
    </source>
</evidence>
<dbReference type="PRINTS" id="PR01449">
    <property type="entry name" value="BKCHANNELA"/>
</dbReference>
<evidence type="ECO:0000256" key="7">
    <source>
        <dbReference type="ARBA" id="ARBA00022826"/>
    </source>
</evidence>
<name>A0A3S3P5D1_9ACAR</name>
<keyword evidence="6" id="KW-0479">Metal-binding</keyword>
<keyword evidence="13" id="KW-0406">Ion transport</keyword>
<dbReference type="Gene3D" id="3.40.50.720">
    <property type="entry name" value="NAD(P)-binding Rossmann-like Domain"/>
    <property type="match status" value="2"/>
</dbReference>
<comment type="caution">
    <text evidence="19">The sequence shown here is derived from an EMBL/GenBank/DDBJ whole genome shotgun (WGS) entry which is preliminary data.</text>
</comment>
<feature type="transmembrane region" description="Helical" evidence="17">
    <location>
        <begin position="138"/>
        <end position="159"/>
    </location>
</feature>
<evidence type="ECO:0000256" key="2">
    <source>
        <dbReference type="ARBA" id="ARBA00022448"/>
    </source>
</evidence>
<keyword evidence="11" id="KW-0630">Potassium</keyword>
<evidence type="ECO:0000256" key="16">
    <source>
        <dbReference type="ARBA" id="ARBA00029579"/>
    </source>
</evidence>
<dbReference type="GO" id="GO:0045211">
    <property type="term" value="C:postsynaptic membrane"/>
    <property type="evidence" value="ECO:0007669"/>
    <property type="project" value="TreeGrafter"/>
</dbReference>
<reference evidence="19 21" key="1">
    <citation type="journal article" date="2018" name="Gigascience">
        <title>Genomes of trombidid mites reveal novel predicted allergens and laterally-transferred genes associated with secondary metabolism.</title>
        <authorList>
            <person name="Dong X."/>
            <person name="Chaisiri K."/>
            <person name="Xia D."/>
            <person name="Armstrong S.D."/>
            <person name="Fang Y."/>
            <person name="Donnelly M.J."/>
            <person name="Kadowaki T."/>
            <person name="McGarry J.W."/>
            <person name="Darby A.C."/>
            <person name="Makepeace B.L."/>
        </authorList>
    </citation>
    <scope>NUCLEOTIDE SEQUENCE [LARGE SCALE GENOMIC DNA]</scope>
    <source>
        <strain evidence="19">UoL-WK</strain>
    </source>
</reference>
<evidence type="ECO:0000256" key="6">
    <source>
        <dbReference type="ARBA" id="ARBA00022723"/>
    </source>
</evidence>
<keyword evidence="9" id="KW-0460">Magnesium</keyword>
<dbReference type="SUPFAM" id="SSF51735">
    <property type="entry name" value="NAD(P)-binding Rossmann-fold domains"/>
    <property type="match status" value="1"/>
</dbReference>
<dbReference type="Pfam" id="PF03493">
    <property type="entry name" value="BK_channel_a"/>
    <property type="match status" value="1"/>
</dbReference>
<keyword evidence="2" id="KW-0813">Transport</keyword>
<evidence type="ECO:0000256" key="10">
    <source>
        <dbReference type="ARBA" id="ARBA00022882"/>
    </source>
</evidence>
<gene>
    <name evidence="19" type="ORF">B4U79_07556</name>
    <name evidence="20" type="ORF">B4U79_11702</name>
</gene>
<dbReference type="FunFam" id="1.10.287.70:FF:000015">
    <property type="entry name" value="Calcium-activated potassium channel subunit alpha-1 isoform X7"/>
    <property type="match status" value="1"/>
</dbReference>
<keyword evidence="4" id="KW-0633">Potassium transport</keyword>
<dbReference type="InterPro" id="IPR047871">
    <property type="entry name" value="K_chnl_Slo-like"/>
</dbReference>
<dbReference type="GO" id="GO:0034702">
    <property type="term" value="C:monoatomic ion channel complex"/>
    <property type="evidence" value="ECO:0007669"/>
    <property type="project" value="UniProtKB-KW"/>
</dbReference>
<keyword evidence="7" id="KW-0631">Potassium channel</keyword>
<dbReference type="Gene3D" id="1.10.287.70">
    <property type="match status" value="1"/>
</dbReference>
<dbReference type="Pfam" id="PF00520">
    <property type="entry name" value="Ion_trans"/>
    <property type="match status" value="1"/>
</dbReference>
<dbReference type="FunFam" id="3.40.50.720:FF:000005">
    <property type="entry name" value="calcium-activated potassium channel subunit alpha-1 isoform X6"/>
    <property type="match status" value="1"/>
</dbReference>
<evidence type="ECO:0000256" key="1">
    <source>
        <dbReference type="ARBA" id="ARBA00004651"/>
    </source>
</evidence>
<dbReference type="Pfam" id="PF21014">
    <property type="entry name" value="Slowpoke_C"/>
    <property type="match status" value="1"/>
</dbReference>
<feature type="domain" description="RCK N-terminal" evidence="18">
    <location>
        <begin position="630"/>
        <end position="781"/>
    </location>
</feature>
<comment type="subcellular location">
    <subcellularLocation>
        <location evidence="1">Cell membrane</location>
        <topology evidence="1">Multi-pass membrane protein</topology>
    </subcellularLocation>
</comment>
<dbReference type="AlphaFoldDB" id="A0A3S3P5D1"/>
<dbReference type="STRING" id="1965070.A0A3S3P5D1"/>
<keyword evidence="15 19" id="KW-0407">Ion channel</keyword>
<dbReference type="PANTHER" id="PTHR10027">
    <property type="entry name" value="CALCIUM-ACTIVATED POTASSIUM CHANNEL ALPHA CHAIN"/>
    <property type="match status" value="1"/>
</dbReference>
<dbReference type="InterPro" id="IPR036291">
    <property type="entry name" value="NAD(P)-bd_dom_sf"/>
</dbReference>
<keyword evidence="3" id="KW-1003">Cell membrane</keyword>
<keyword evidence="5 17" id="KW-0812">Transmembrane</keyword>
<evidence type="ECO:0000313" key="21">
    <source>
        <dbReference type="Proteomes" id="UP000285301"/>
    </source>
</evidence>
<feature type="transmembrane region" description="Helical" evidence="17">
    <location>
        <begin position="204"/>
        <end position="225"/>
    </location>
</feature>
<evidence type="ECO:0000256" key="12">
    <source>
        <dbReference type="ARBA" id="ARBA00022989"/>
    </source>
</evidence>
<evidence type="ECO:0000256" key="14">
    <source>
        <dbReference type="ARBA" id="ARBA00023136"/>
    </source>
</evidence>
<dbReference type="GO" id="GO:0046872">
    <property type="term" value="F:metal ion binding"/>
    <property type="evidence" value="ECO:0007669"/>
    <property type="project" value="UniProtKB-KW"/>
</dbReference>
<evidence type="ECO:0000256" key="13">
    <source>
        <dbReference type="ARBA" id="ARBA00023065"/>
    </source>
</evidence>
<evidence type="ECO:0000313" key="19">
    <source>
        <dbReference type="EMBL" id="RWS12446.1"/>
    </source>
</evidence>
<evidence type="ECO:0000256" key="9">
    <source>
        <dbReference type="ARBA" id="ARBA00022842"/>
    </source>
</evidence>
<evidence type="ECO:0000256" key="17">
    <source>
        <dbReference type="SAM" id="Phobius"/>
    </source>
</evidence>
<accession>A0A3S3P5D1</accession>
<dbReference type="Proteomes" id="UP000285301">
    <property type="component" value="Unassembled WGS sequence"/>
</dbReference>
<dbReference type="PROSITE" id="PS51201">
    <property type="entry name" value="RCK_N"/>
    <property type="match status" value="2"/>
</dbReference>
<dbReference type="InterPro" id="IPR048735">
    <property type="entry name" value="Slowpoke-like_C"/>
</dbReference>
<keyword evidence="10" id="KW-0851">Voltage-gated channel</keyword>
<feature type="transmembrane region" description="Helical" evidence="17">
    <location>
        <begin position="78"/>
        <end position="102"/>
    </location>
</feature>
<reference evidence="19" key="2">
    <citation type="submission" date="2018-11" db="EMBL/GenBank/DDBJ databases">
        <title>Trombidioid mite genomics.</title>
        <authorList>
            <person name="Dong X."/>
        </authorList>
    </citation>
    <scope>NUCLEOTIDE SEQUENCE</scope>
    <source>
        <strain evidence="19">UoL-WK</strain>
    </source>
</reference>
<feature type="transmembrane region" description="Helical" evidence="17">
    <location>
        <begin position="171"/>
        <end position="192"/>
    </location>
</feature>
<evidence type="ECO:0000313" key="20">
    <source>
        <dbReference type="EMBL" id="RWS12455.1"/>
    </source>
</evidence>
<keyword evidence="8" id="KW-0106">Calcium</keyword>
<evidence type="ECO:0000256" key="3">
    <source>
        <dbReference type="ARBA" id="ARBA00022475"/>
    </source>
</evidence>
<organism evidence="19 21">
    <name type="scientific">Dinothrombium tinctorium</name>
    <dbReference type="NCBI Taxonomy" id="1965070"/>
    <lineage>
        <taxon>Eukaryota</taxon>
        <taxon>Metazoa</taxon>
        <taxon>Ecdysozoa</taxon>
        <taxon>Arthropoda</taxon>
        <taxon>Chelicerata</taxon>
        <taxon>Arachnida</taxon>
        <taxon>Acari</taxon>
        <taxon>Acariformes</taxon>
        <taxon>Trombidiformes</taxon>
        <taxon>Prostigmata</taxon>
        <taxon>Anystina</taxon>
        <taxon>Parasitengona</taxon>
        <taxon>Trombidioidea</taxon>
        <taxon>Trombidiidae</taxon>
        <taxon>Dinothrombium</taxon>
    </lineage>
</organism>
<proteinExistence type="predicted"/>
<feature type="domain" description="RCK N-terminal" evidence="18">
    <location>
        <begin position="244"/>
        <end position="387"/>
    </location>
</feature>
<dbReference type="EMBL" id="NCKU01001318">
    <property type="protein sequence ID" value="RWS12446.1"/>
    <property type="molecule type" value="Genomic_DNA"/>
</dbReference>
<evidence type="ECO:0000256" key="8">
    <source>
        <dbReference type="ARBA" id="ARBA00022837"/>
    </source>
</evidence>
<dbReference type="SUPFAM" id="SSF81324">
    <property type="entry name" value="Voltage-gated potassium channels"/>
    <property type="match status" value="1"/>
</dbReference>
<dbReference type="InterPro" id="IPR005821">
    <property type="entry name" value="Ion_trans_dom"/>
</dbReference>
<evidence type="ECO:0000256" key="15">
    <source>
        <dbReference type="ARBA" id="ARBA00023303"/>
    </source>
</evidence>
<keyword evidence="21" id="KW-1185">Reference proteome</keyword>
<protein>
    <recommendedName>
        <fullName evidence="16">BK channel</fullName>
    </recommendedName>
</protein>
<evidence type="ECO:0000256" key="5">
    <source>
        <dbReference type="ARBA" id="ARBA00022692"/>
    </source>
</evidence>
<dbReference type="InterPro" id="IPR003148">
    <property type="entry name" value="RCK_N"/>
</dbReference>
<keyword evidence="12 17" id="KW-1133">Transmembrane helix</keyword>
<dbReference type="PANTHER" id="PTHR10027:SF33">
    <property type="entry name" value="CALCIUM-ACTIVATED POTASSIUM CHANNEL SUBUNIT ALPHA-1-RELATED"/>
    <property type="match status" value="1"/>
</dbReference>
<evidence type="ECO:0000259" key="18">
    <source>
        <dbReference type="PROSITE" id="PS51201"/>
    </source>
</evidence>
<sequence>MPRNVFLPDSNQTQQRRRLAIQNPIRYELSWVTEAKDFTSELTSGHTFFDRNYFFAVDDLVWNIFPRYPYFIASSDKLFYLFELYSIVDFLTIPHAYLAFFYERNWLGFRFLRAVRIMSIADILQHFSIVRTSTSVRLVQLSAIIISVWLTAAGFIHLFENSGDPLEFENIHSITYFECIYFLIVTMSTVGYGDIFCETTLGRVFIVLFILVALVVFTSCIPEILELVGSGPKYAGEFRRLPGKSHVIVCGCVTFSNLNDFINDFLHENRENTDVQIVFLDRSNPDWDLEAYMKLHFLTVEYFQGSCLKTADLERVKMESAFACLIIANKHCIDPDSEDAANIMRAIAVKSYCANIRIIIQLMQYTNKPFLWNIPSWNSRRGDDVVCFSELKLGLIAQSCLAPGFSSMMSNLFAIRSCKNNNSKKPSWRADYLRGTGMEIFTQIVSSAFLGMTFAQAAEICFVKLKILLVAIYVDSQEGRKIEINPKPFFKIKLGTEGFFIAHSLEDVKRVSVYCKTCHEDIFDPKLIKNCSCRKSTRSSFFSSFTSLNFEQIISPHHSSVAATSSSDELKDETESSEGCARKAFYSKQKLDVDKTEMRYDTTGLFHWCPARSIEECTFDRSQASMTVLYGHIVVCIFADNDSPLIRLRNFVMPLRASNFHYHELKHIVIVGNIEYIRREWRMIQNFPKISVLNGSPLSRADLRAVNINLCDMCVILTARRSSSDDPTLVDKEAILATLNIRSMTFDDVPGMVTRDERGSEYEPMTVYKKGSAYGANVPLLTELRNDSNVKFLDQSNDDEDSDFELYLTQAFACGTAFAVSVLDCLMSTTYFNANALTLIRSLISGGATSELEMILAEGGGLRGGYSTLDTLVNRDRCRLNQISLFDGPFVKLAEKGKYGDLFVKALSEYGMLCLGIYRYRDFSGLNEASSNRFVITNPPYDFPILPSDMIFVLMQFDFETDNTSDVQKT</sequence>
<dbReference type="InterPro" id="IPR003929">
    <property type="entry name" value="K_chnl_BK_asu"/>
</dbReference>
<dbReference type="Pfam" id="PF22614">
    <property type="entry name" value="Slo-like_RCK"/>
    <property type="match status" value="2"/>
</dbReference>
<keyword evidence="14 17" id="KW-0472">Membrane</keyword>
<dbReference type="GO" id="GO:0060072">
    <property type="term" value="F:large conductance calcium-activated potassium channel activity"/>
    <property type="evidence" value="ECO:0007669"/>
    <property type="project" value="TreeGrafter"/>
</dbReference>
<evidence type="ECO:0000256" key="11">
    <source>
        <dbReference type="ARBA" id="ARBA00022958"/>
    </source>
</evidence>
<dbReference type="OrthoDB" id="10035564at2759"/>